<accession>A0A6P8IT14</accession>
<feature type="transmembrane region" description="Helical" evidence="5">
    <location>
        <begin position="199"/>
        <end position="221"/>
    </location>
</feature>
<name>A0A6P8IT14_ACTTE</name>
<dbReference type="Gene3D" id="3.80.10.10">
    <property type="entry name" value="Ribonuclease Inhibitor"/>
    <property type="match status" value="3"/>
</dbReference>
<keyword evidence="4" id="KW-0067">ATP-binding</keyword>
<dbReference type="InterPro" id="IPR007111">
    <property type="entry name" value="NACHT_NTPase"/>
</dbReference>
<dbReference type="PANTHER" id="PTHR24106">
    <property type="entry name" value="NACHT, LRR AND CARD DOMAINS-CONTAINING"/>
    <property type="match status" value="1"/>
</dbReference>
<dbReference type="SMART" id="SM00365">
    <property type="entry name" value="LRR_SD22"/>
    <property type="match status" value="5"/>
</dbReference>
<keyword evidence="7" id="KW-1185">Reference proteome</keyword>
<sequence>MDTVKEFLAREGFNHFSFVVVIGSVVFGINLLGVFADIEDKEQRYFSCKTKGQEDKDFLQRTCFADYQAKNTRGFPLYGFVLLNVLLVIMVCFFYYQSVRSKLEDLEREDPEMQTNQSTLLYRRYCIQLAVRLTLGMVFRILQWIVLYPLNFPSKYACELSSDREAKHTNITSSDAANVTRSWYHCINEQAEKKTNCTIAFFAVNVIFNVFILLELIYVIIKAKINVYFREDLEFFNTYLLNKPKVTKKYVAGMKEKIKNNTKFYEPLLPNIPGEDRKLLELDKIYTNLIIYPGRVKHEFKGKRHEIFEGYLRSQESHQSINKIENIFAPEPGNPRKRPLSIMIIGRPGVGKSLLCLRILRDWACGKTFNEEAGEGKCFEFVYLFKFRHFNSDEKINLQQLLKRGHFAGAVANEVYQRILSHPEKVLLIFDGLDEFGKKENIVKEEEFGNNLAETLPFSALYSKLTLGKLFKGATVVTTSRPTALSYVSFPNKTFDRTLEILGFNSEQIATYVERFCEDFRKQKIWNHIRSNANLLSLCYIPVNCHIVCFSLQERLKRDEDNDVDYLPTTLTEIYEDALVLIVCKHNPQYRRSPPEQEKLLSSRYFDPEVEKSLNSLGEIAYKGIKEDRLIFESSEVKKHEESGLLHRLPNQQVDVIRHKEQYCFLHLTIQELLAARYIIKGKSLKELKSWISKHLREGKWEVVMQFVAGLLHHEEYVNSIVGTFITSLPPQMSGEASWPHFSNKELVIRLFKCIFEISRNSKNQWKSLVAENLSGVVNLDLSLVSLTDGDMTAIAFVLQEIKSIVSVDVSRNHITSIGWQEMYKLRKMSGCKLTTLNISDNQIGVGGLKHLPVALATNECKLTTLNIRNNQIGVDGLKHLSDALATNECKLTTLDIRHNQIGVDGLKHLSDALATNECKLTTLDISDNQIGVDGLKHLSDALATNECKLTTLDISDNQIGVDGLKHLSVALATNECKLTRLNISYNQIGVDGLKHLSDLLATNECKLTTLGISGNRIGDDGLKHLSVALATNECKLTTLDIRHNQIGVDGLNHLSDALATNKCKLTTLDIRSNRIDDNGLKHLSVALATNECKLTTLDISCSQISVDGLKHLSDALATNECKLTTLDIRDSSIGDNGLKHLSVALATNECKLTTLDISGNQISVDGLKHLSEALATNKCKLTTLDISHNPIFDDEFKHLRHFFDAPATNNWKLKLLT</sequence>
<dbReference type="InterPro" id="IPR027417">
    <property type="entry name" value="P-loop_NTPase"/>
</dbReference>
<feature type="transmembrane region" description="Helical" evidence="5">
    <location>
        <begin position="77"/>
        <end position="96"/>
    </location>
</feature>
<dbReference type="OrthoDB" id="5988799at2759"/>
<dbReference type="InterPro" id="IPR038359">
    <property type="entry name" value="Connexin_N_sf"/>
</dbReference>
<feature type="domain" description="NACHT" evidence="6">
    <location>
        <begin position="340"/>
        <end position="484"/>
    </location>
</feature>
<keyword evidence="2" id="KW-0677">Repeat</keyword>
<gene>
    <name evidence="8 9" type="primary">LOC116303904</name>
</gene>
<dbReference type="GeneID" id="116303904"/>
<dbReference type="Pfam" id="PF05729">
    <property type="entry name" value="NACHT"/>
    <property type="match status" value="1"/>
</dbReference>
<dbReference type="SUPFAM" id="SSF52540">
    <property type="entry name" value="P-loop containing nucleoside triphosphate hydrolases"/>
    <property type="match status" value="1"/>
</dbReference>
<evidence type="ECO:0000313" key="9">
    <source>
        <dbReference type="RefSeq" id="XP_031569374.1"/>
    </source>
</evidence>
<evidence type="ECO:0000313" key="8">
    <source>
        <dbReference type="RefSeq" id="XP_031569373.1"/>
    </source>
</evidence>
<dbReference type="Gene3D" id="1.20.1440.80">
    <property type="entry name" value="Gap junction channel protein cysteine-rich domain"/>
    <property type="match status" value="1"/>
</dbReference>
<evidence type="ECO:0000256" key="5">
    <source>
        <dbReference type="SAM" id="Phobius"/>
    </source>
</evidence>
<dbReference type="InterPro" id="IPR051261">
    <property type="entry name" value="NLR"/>
</dbReference>
<dbReference type="KEGG" id="aten:116303904"/>
<dbReference type="SUPFAM" id="SSF52047">
    <property type="entry name" value="RNI-like"/>
    <property type="match status" value="2"/>
</dbReference>
<dbReference type="InterPro" id="IPR032675">
    <property type="entry name" value="LRR_dom_sf"/>
</dbReference>
<keyword evidence="5" id="KW-1133">Transmembrane helix</keyword>
<dbReference type="RefSeq" id="XP_031569374.1">
    <property type="nucleotide sequence ID" value="XM_031713514.1"/>
</dbReference>
<dbReference type="SMART" id="SM00368">
    <property type="entry name" value="LRR_RI"/>
    <property type="match status" value="13"/>
</dbReference>
<feature type="transmembrane region" description="Helical" evidence="5">
    <location>
        <begin position="12"/>
        <end position="36"/>
    </location>
</feature>
<protein>
    <submittedName>
        <fullName evidence="8">NLR family CARD domain-containing protein 3-like isoform X1</fullName>
    </submittedName>
    <submittedName>
        <fullName evidence="9">NLR family CARD domain-containing protein 3-like isoform X2</fullName>
    </submittedName>
</protein>
<evidence type="ECO:0000256" key="3">
    <source>
        <dbReference type="ARBA" id="ARBA00022741"/>
    </source>
</evidence>
<keyword evidence="3" id="KW-0547">Nucleotide-binding</keyword>
<evidence type="ECO:0000256" key="1">
    <source>
        <dbReference type="ARBA" id="ARBA00022614"/>
    </source>
</evidence>
<dbReference type="PROSITE" id="PS51450">
    <property type="entry name" value="LRR"/>
    <property type="match status" value="3"/>
</dbReference>
<reference evidence="8 9" key="1">
    <citation type="submission" date="2025-04" db="UniProtKB">
        <authorList>
            <consortium name="RefSeq"/>
        </authorList>
    </citation>
    <scope>IDENTIFICATION</scope>
    <source>
        <tissue evidence="8 9">Tentacle</tissue>
    </source>
</reference>
<dbReference type="PROSITE" id="PS50837">
    <property type="entry name" value="NACHT"/>
    <property type="match status" value="1"/>
</dbReference>
<keyword evidence="5" id="KW-0812">Transmembrane</keyword>
<keyword evidence="1" id="KW-0433">Leucine-rich repeat</keyword>
<proteinExistence type="predicted"/>
<evidence type="ECO:0000259" key="6">
    <source>
        <dbReference type="PROSITE" id="PS50837"/>
    </source>
</evidence>
<dbReference type="Gene3D" id="3.40.50.300">
    <property type="entry name" value="P-loop containing nucleotide triphosphate hydrolases"/>
    <property type="match status" value="1"/>
</dbReference>
<dbReference type="AlphaFoldDB" id="A0A6P8IT14"/>
<dbReference type="RefSeq" id="XP_031569373.1">
    <property type="nucleotide sequence ID" value="XM_031713513.1"/>
</dbReference>
<evidence type="ECO:0000313" key="7">
    <source>
        <dbReference type="Proteomes" id="UP000515163"/>
    </source>
</evidence>
<keyword evidence="5" id="KW-0472">Membrane</keyword>
<dbReference type="GO" id="GO:0005524">
    <property type="term" value="F:ATP binding"/>
    <property type="evidence" value="ECO:0007669"/>
    <property type="project" value="UniProtKB-KW"/>
</dbReference>
<evidence type="ECO:0000256" key="4">
    <source>
        <dbReference type="ARBA" id="ARBA00022840"/>
    </source>
</evidence>
<dbReference type="Proteomes" id="UP000515163">
    <property type="component" value="Unplaced"/>
</dbReference>
<evidence type="ECO:0000256" key="2">
    <source>
        <dbReference type="ARBA" id="ARBA00022737"/>
    </source>
</evidence>
<dbReference type="InterPro" id="IPR001611">
    <property type="entry name" value="Leu-rich_rpt"/>
</dbReference>
<organism evidence="7 8">
    <name type="scientific">Actinia tenebrosa</name>
    <name type="common">Australian red waratah sea anemone</name>
    <dbReference type="NCBI Taxonomy" id="6105"/>
    <lineage>
        <taxon>Eukaryota</taxon>
        <taxon>Metazoa</taxon>
        <taxon>Cnidaria</taxon>
        <taxon>Anthozoa</taxon>
        <taxon>Hexacorallia</taxon>
        <taxon>Actiniaria</taxon>
        <taxon>Actiniidae</taxon>
        <taxon>Actinia</taxon>
    </lineage>
</organism>
<dbReference type="Pfam" id="PF13516">
    <property type="entry name" value="LRR_6"/>
    <property type="match status" value="13"/>
</dbReference>